<protein>
    <submittedName>
        <fullName evidence="3">Polyisoprenoid-binding protein YceI</fullName>
    </submittedName>
</protein>
<dbReference type="PANTHER" id="PTHR34406">
    <property type="entry name" value="PROTEIN YCEI"/>
    <property type="match status" value="1"/>
</dbReference>
<proteinExistence type="inferred from homology"/>
<comment type="caution">
    <text evidence="3">The sequence shown here is derived from an EMBL/GenBank/DDBJ whole genome shotgun (WGS) entry which is preliminary data.</text>
</comment>
<dbReference type="Proteomes" id="UP000222106">
    <property type="component" value="Unassembled WGS sequence"/>
</dbReference>
<feature type="domain" description="Lipid/polyisoprenoid-binding YceI-like" evidence="2">
    <location>
        <begin position="8"/>
        <end position="175"/>
    </location>
</feature>
<keyword evidence="4" id="KW-1185">Reference proteome</keyword>
<dbReference type="SMART" id="SM00867">
    <property type="entry name" value="YceI"/>
    <property type="match status" value="1"/>
</dbReference>
<gene>
    <name evidence="3" type="ORF">ATJ97_2868</name>
</gene>
<dbReference type="RefSeq" id="WP_098484276.1">
    <property type="nucleotide sequence ID" value="NZ_PDJI01000004.1"/>
</dbReference>
<name>A0A2A9ENI3_9MICO</name>
<accession>A0A2A9ENI3</accession>
<evidence type="ECO:0000313" key="4">
    <source>
        <dbReference type="Proteomes" id="UP000222106"/>
    </source>
</evidence>
<sequence length="191" mass="20194">MSTIPAGTYVIDPSHTEVGFTVRHAGISKVRGKFEKFEGKLEVAENLAESSAIVTIDAASINTGDANRDGHLRSADFWDAENKPTWTFVSSGLEGDGEEFTLNGDLTINGVTKPVALDAEFNGATTDPFGTKRIGFSASTEISRKEFGLTWNAALEAGGVLVGDKVKILLEVEATPQAEDAAESAEAETNA</sequence>
<dbReference type="SUPFAM" id="SSF101874">
    <property type="entry name" value="YceI-like"/>
    <property type="match status" value="1"/>
</dbReference>
<dbReference type="InterPro" id="IPR036761">
    <property type="entry name" value="TTHA0802/YceI-like_sf"/>
</dbReference>
<dbReference type="EMBL" id="PDJI01000004">
    <property type="protein sequence ID" value="PFG40343.1"/>
    <property type="molecule type" value="Genomic_DNA"/>
</dbReference>
<evidence type="ECO:0000313" key="3">
    <source>
        <dbReference type="EMBL" id="PFG40343.1"/>
    </source>
</evidence>
<dbReference type="AlphaFoldDB" id="A0A2A9ENI3"/>
<dbReference type="InterPro" id="IPR007372">
    <property type="entry name" value="Lipid/polyisoprenoid-bd_YceI"/>
</dbReference>
<dbReference type="OrthoDB" id="9811006at2"/>
<dbReference type="PANTHER" id="PTHR34406:SF1">
    <property type="entry name" value="PROTEIN YCEI"/>
    <property type="match status" value="1"/>
</dbReference>
<comment type="similarity">
    <text evidence="1">Belongs to the UPF0312 family.</text>
</comment>
<evidence type="ECO:0000256" key="1">
    <source>
        <dbReference type="ARBA" id="ARBA00008812"/>
    </source>
</evidence>
<dbReference type="Gene3D" id="2.40.128.110">
    <property type="entry name" value="Lipid/polyisoprenoid-binding, YceI-like"/>
    <property type="match status" value="1"/>
</dbReference>
<organism evidence="3 4">
    <name type="scientific">Georgenia soli</name>
    <dbReference type="NCBI Taxonomy" id="638953"/>
    <lineage>
        <taxon>Bacteria</taxon>
        <taxon>Bacillati</taxon>
        <taxon>Actinomycetota</taxon>
        <taxon>Actinomycetes</taxon>
        <taxon>Micrococcales</taxon>
        <taxon>Bogoriellaceae</taxon>
        <taxon>Georgenia</taxon>
    </lineage>
</organism>
<reference evidence="3 4" key="1">
    <citation type="submission" date="2017-10" db="EMBL/GenBank/DDBJ databases">
        <title>Sequencing the genomes of 1000 actinobacteria strains.</title>
        <authorList>
            <person name="Klenk H.-P."/>
        </authorList>
    </citation>
    <scope>NUCLEOTIDE SEQUENCE [LARGE SCALE GENOMIC DNA]</scope>
    <source>
        <strain evidence="3 4">DSM 21838</strain>
    </source>
</reference>
<evidence type="ECO:0000259" key="2">
    <source>
        <dbReference type="SMART" id="SM00867"/>
    </source>
</evidence>
<dbReference type="Pfam" id="PF04264">
    <property type="entry name" value="YceI"/>
    <property type="match status" value="1"/>
</dbReference>